<dbReference type="Proteomes" id="UP000192501">
    <property type="component" value="Unassembled WGS sequence"/>
</dbReference>
<keyword evidence="4" id="KW-0804">Transcription</keyword>
<dbReference type="PRINTS" id="PR00053">
    <property type="entry name" value="FORKHEAD"/>
</dbReference>
<dbReference type="PANTHER" id="PTHR45881:SF1">
    <property type="entry name" value="FORK HEAD PROTEIN HOMOLOG 2"/>
    <property type="match status" value="1"/>
</dbReference>
<dbReference type="AlphaFoldDB" id="A0A1X0QKG4"/>
<sequence>MCSKKESNEQKVEIKTFEDFFELMQYPDKDLRVKYGKWQLSRENKTYISNSTENDMSNYNFKQNTYKPFVKSSFFHENNRNIDESYFNSKFLISNRSTESNDKKISKNIERNLEVVVKRKRSMKNVNLSNSRSLKLTKMKRPVGITKAINNNIKSQEYLSNELKKNNLIEIPESISNESMLQPVESRGIELSSDFKPEVSFAEMIYQALLSAPDNKMRLCEIYDWIRKNYPYYKEASPSWMNSIRHNLSLIEQFEKVPKPKNLKGKGGFWRLKINS</sequence>
<dbReference type="PROSITE" id="PS50039">
    <property type="entry name" value="FORK_HEAD_3"/>
    <property type="match status" value="1"/>
</dbReference>
<accession>A0A1X0QKG4</accession>
<dbReference type="PANTHER" id="PTHR45881">
    <property type="entry name" value="CHECKPOINT SUPPRESSOR 1-LIKE, ISOFORM A-RELATED"/>
    <property type="match status" value="1"/>
</dbReference>
<evidence type="ECO:0000256" key="1">
    <source>
        <dbReference type="ARBA" id="ARBA00004123"/>
    </source>
</evidence>
<dbReference type="GO" id="GO:0000981">
    <property type="term" value="F:DNA-binding transcription factor activity, RNA polymerase II-specific"/>
    <property type="evidence" value="ECO:0007669"/>
    <property type="project" value="TreeGrafter"/>
</dbReference>
<dbReference type="CDD" id="cd00059">
    <property type="entry name" value="FH_FOX"/>
    <property type="match status" value="1"/>
</dbReference>
<keyword evidence="2" id="KW-0805">Transcription regulation</keyword>
<keyword evidence="3 6" id="KW-0238">DNA-binding</keyword>
<proteinExistence type="predicted"/>
<evidence type="ECO:0000313" key="9">
    <source>
        <dbReference type="Proteomes" id="UP000192501"/>
    </source>
</evidence>
<dbReference type="SMART" id="SM00339">
    <property type="entry name" value="FH"/>
    <property type="match status" value="1"/>
</dbReference>
<dbReference type="Gene3D" id="1.10.10.10">
    <property type="entry name" value="Winged helix-like DNA-binding domain superfamily/Winged helix DNA-binding domain"/>
    <property type="match status" value="1"/>
</dbReference>
<comment type="caution">
    <text evidence="8">The sequence shown here is derived from an EMBL/GenBank/DDBJ whole genome shotgun (WGS) entry which is preliminary data.</text>
</comment>
<evidence type="ECO:0000256" key="2">
    <source>
        <dbReference type="ARBA" id="ARBA00023015"/>
    </source>
</evidence>
<dbReference type="GO" id="GO:0000978">
    <property type="term" value="F:RNA polymerase II cis-regulatory region sequence-specific DNA binding"/>
    <property type="evidence" value="ECO:0007669"/>
    <property type="project" value="TreeGrafter"/>
</dbReference>
<comment type="subcellular location">
    <subcellularLocation>
        <location evidence="1 6">Nucleus</location>
    </subcellularLocation>
</comment>
<dbReference type="EMBL" id="LTAI01000053">
    <property type="protein sequence ID" value="ORE00186.1"/>
    <property type="molecule type" value="Genomic_DNA"/>
</dbReference>
<protein>
    <submittedName>
        <fullName evidence="8">FKH2</fullName>
    </submittedName>
</protein>
<feature type="domain" description="Fork-head" evidence="7">
    <location>
        <begin position="196"/>
        <end position="276"/>
    </location>
</feature>
<evidence type="ECO:0000256" key="5">
    <source>
        <dbReference type="ARBA" id="ARBA00023242"/>
    </source>
</evidence>
<dbReference type="GO" id="GO:0005634">
    <property type="term" value="C:nucleus"/>
    <property type="evidence" value="ECO:0007669"/>
    <property type="project" value="UniProtKB-SubCell"/>
</dbReference>
<evidence type="ECO:0000313" key="8">
    <source>
        <dbReference type="EMBL" id="ORE00186.1"/>
    </source>
</evidence>
<dbReference type="SUPFAM" id="SSF46785">
    <property type="entry name" value="Winged helix' DNA-binding domain"/>
    <property type="match status" value="1"/>
</dbReference>
<dbReference type="VEuPathDB" id="MicrosporidiaDB:HERIO_2709"/>
<evidence type="ECO:0000256" key="3">
    <source>
        <dbReference type="ARBA" id="ARBA00023125"/>
    </source>
</evidence>
<evidence type="ECO:0000256" key="4">
    <source>
        <dbReference type="ARBA" id="ARBA00023163"/>
    </source>
</evidence>
<reference evidence="8 9" key="1">
    <citation type="journal article" date="2017" name="Environ. Microbiol.">
        <title>Decay of the glycolytic pathway and adaptation to intranuclear parasitism within Enterocytozoonidae microsporidia.</title>
        <authorList>
            <person name="Wiredu Boakye D."/>
            <person name="Jaroenlak P."/>
            <person name="Prachumwat A."/>
            <person name="Williams T.A."/>
            <person name="Bateman K.S."/>
            <person name="Itsathitphaisarn O."/>
            <person name="Sritunyalucksana K."/>
            <person name="Paszkiewicz K.H."/>
            <person name="Moore K.A."/>
            <person name="Stentiford G.D."/>
            <person name="Williams B.A."/>
        </authorList>
    </citation>
    <scope>NUCLEOTIDE SEQUENCE [LARGE SCALE GENOMIC DNA]</scope>
    <source>
        <strain evidence="9">canceri</strain>
    </source>
</reference>
<evidence type="ECO:0000259" key="7">
    <source>
        <dbReference type="PROSITE" id="PS50039"/>
    </source>
</evidence>
<dbReference type="InterPro" id="IPR036388">
    <property type="entry name" value="WH-like_DNA-bd_sf"/>
</dbReference>
<dbReference type="InterPro" id="IPR036390">
    <property type="entry name" value="WH_DNA-bd_sf"/>
</dbReference>
<name>A0A1X0QKG4_9MICR</name>
<feature type="DNA-binding region" description="Fork-head" evidence="6">
    <location>
        <begin position="196"/>
        <end position="276"/>
    </location>
</feature>
<dbReference type="VEuPathDB" id="MicrosporidiaDB:A0H76_2033"/>
<gene>
    <name evidence="8" type="primary">FKH2</name>
    <name evidence="8" type="ORF">A0H76_2033</name>
</gene>
<dbReference type="Pfam" id="PF00250">
    <property type="entry name" value="Forkhead"/>
    <property type="match status" value="1"/>
</dbReference>
<organism evidence="8 9">
    <name type="scientific">Hepatospora eriocheir</name>
    <dbReference type="NCBI Taxonomy" id="1081669"/>
    <lineage>
        <taxon>Eukaryota</taxon>
        <taxon>Fungi</taxon>
        <taxon>Fungi incertae sedis</taxon>
        <taxon>Microsporidia</taxon>
        <taxon>Hepatosporidae</taxon>
        <taxon>Hepatospora</taxon>
    </lineage>
</organism>
<evidence type="ECO:0000256" key="6">
    <source>
        <dbReference type="PROSITE-ProRule" id="PRU00089"/>
    </source>
</evidence>
<dbReference type="InterPro" id="IPR001766">
    <property type="entry name" value="Fork_head_dom"/>
</dbReference>
<keyword evidence="5 6" id="KW-0539">Nucleus</keyword>